<reference evidence="1 2" key="1">
    <citation type="journal article" date="2019" name="Commun. Biol.">
        <title>The bagworm genome reveals a unique fibroin gene that provides high tensile strength.</title>
        <authorList>
            <person name="Kono N."/>
            <person name="Nakamura H."/>
            <person name="Ohtoshi R."/>
            <person name="Tomita M."/>
            <person name="Numata K."/>
            <person name="Arakawa K."/>
        </authorList>
    </citation>
    <scope>NUCLEOTIDE SEQUENCE [LARGE SCALE GENOMIC DNA]</scope>
</reference>
<protein>
    <submittedName>
        <fullName evidence="1">Uncharacterized protein</fullName>
    </submittedName>
</protein>
<organism evidence="1 2">
    <name type="scientific">Eumeta variegata</name>
    <name type="common">Bagworm moth</name>
    <name type="synonym">Eumeta japonica</name>
    <dbReference type="NCBI Taxonomy" id="151549"/>
    <lineage>
        <taxon>Eukaryota</taxon>
        <taxon>Metazoa</taxon>
        <taxon>Ecdysozoa</taxon>
        <taxon>Arthropoda</taxon>
        <taxon>Hexapoda</taxon>
        <taxon>Insecta</taxon>
        <taxon>Pterygota</taxon>
        <taxon>Neoptera</taxon>
        <taxon>Endopterygota</taxon>
        <taxon>Lepidoptera</taxon>
        <taxon>Glossata</taxon>
        <taxon>Ditrysia</taxon>
        <taxon>Tineoidea</taxon>
        <taxon>Psychidae</taxon>
        <taxon>Oiketicinae</taxon>
        <taxon>Eumeta</taxon>
    </lineage>
</organism>
<accession>A0A4C1ZJX9</accession>
<proteinExistence type="predicted"/>
<gene>
    <name evidence="1" type="ORF">EVAR_62523_1</name>
</gene>
<sequence length="91" mass="10288">MASYVLLRAKIEYVVSKYINKYRAIHYGSRIRRAFARPKMRHRITWAAIKLSASSAPAQSRSLNDIVMLTVASRVSLLFVGAGFLSDQRSV</sequence>
<dbReference type="EMBL" id="BGZK01001819">
    <property type="protein sequence ID" value="GBP86825.1"/>
    <property type="molecule type" value="Genomic_DNA"/>
</dbReference>
<dbReference type="Proteomes" id="UP000299102">
    <property type="component" value="Unassembled WGS sequence"/>
</dbReference>
<comment type="caution">
    <text evidence="1">The sequence shown here is derived from an EMBL/GenBank/DDBJ whole genome shotgun (WGS) entry which is preliminary data.</text>
</comment>
<dbReference type="AlphaFoldDB" id="A0A4C1ZJX9"/>
<name>A0A4C1ZJX9_EUMVA</name>
<evidence type="ECO:0000313" key="2">
    <source>
        <dbReference type="Proteomes" id="UP000299102"/>
    </source>
</evidence>
<evidence type="ECO:0000313" key="1">
    <source>
        <dbReference type="EMBL" id="GBP86825.1"/>
    </source>
</evidence>
<keyword evidence="2" id="KW-1185">Reference proteome</keyword>